<dbReference type="EMBL" id="VOFY01000009">
    <property type="protein sequence ID" value="KAA8589810.1"/>
    <property type="molecule type" value="Genomic_DNA"/>
</dbReference>
<comment type="subunit">
    <text evidence="17">The exocyst complex is composed of EXOC1, EXOC2, EXOC3, EXOC4, EXOC5, EXOC6, EXOC7 and EXOC8. Interacts with EEF1A1. Interacts with SLC6A9; interaction increases the transporter capacity of SLC6A9 probably by promoting its insertion into the cell membrane.</text>
</comment>
<feature type="compositionally biased region" description="Basic and acidic residues" evidence="21">
    <location>
        <begin position="1950"/>
        <end position="1963"/>
    </location>
</feature>
<evidence type="ECO:0000256" key="13">
    <source>
        <dbReference type="ARBA" id="ARBA00023054"/>
    </source>
</evidence>
<keyword evidence="12" id="KW-0653">Protein transport</keyword>
<evidence type="ECO:0000313" key="23">
    <source>
        <dbReference type="EMBL" id="KAA8589810.1"/>
    </source>
</evidence>
<evidence type="ECO:0000256" key="7">
    <source>
        <dbReference type="ARBA" id="ARBA00022448"/>
    </source>
</evidence>
<keyword evidence="8" id="KW-1003">Cell membrane</keyword>
<evidence type="ECO:0000256" key="10">
    <source>
        <dbReference type="ARBA" id="ARBA00022490"/>
    </source>
</evidence>
<organism evidence="23 24">
    <name type="scientific">Etheostoma spectabile</name>
    <name type="common">orangethroat darter</name>
    <dbReference type="NCBI Taxonomy" id="54343"/>
    <lineage>
        <taxon>Eukaryota</taxon>
        <taxon>Metazoa</taxon>
        <taxon>Chordata</taxon>
        <taxon>Craniata</taxon>
        <taxon>Vertebrata</taxon>
        <taxon>Euteleostomi</taxon>
        <taxon>Actinopterygii</taxon>
        <taxon>Neopterygii</taxon>
        <taxon>Teleostei</taxon>
        <taxon>Neoteleostei</taxon>
        <taxon>Acanthomorphata</taxon>
        <taxon>Eupercaria</taxon>
        <taxon>Perciformes</taxon>
        <taxon>Percoidei</taxon>
        <taxon>Percidae</taxon>
        <taxon>Etheostomatinae</taxon>
        <taxon>Etheostoma</taxon>
    </lineage>
</organism>
<feature type="region of interest" description="Disordered" evidence="21">
    <location>
        <begin position="517"/>
        <end position="541"/>
    </location>
</feature>
<evidence type="ECO:0000256" key="16">
    <source>
        <dbReference type="ARBA" id="ARBA00038123"/>
    </source>
</evidence>
<dbReference type="Pfam" id="PF20654">
    <property type="entry name" value="Sec3_C-term"/>
    <property type="match status" value="1"/>
</dbReference>
<name>A0A5J5DAD6_9PERO</name>
<dbReference type="InterPro" id="IPR048628">
    <property type="entry name" value="Sec3_C"/>
</dbReference>
<feature type="coiled-coil region" evidence="20">
    <location>
        <begin position="973"/>
        <end position="1046"/>
    </location>
</feature>
<dbReference type="GO" id="GO:0015031">
    <property type="term" value="P:protein transport"/>
    <property type="evidence" value="ECO:0007669"/>
    <property type="project" value="UniProtKB-KW"/>
</dbReference>
<evidence type="ECO:0000256" key="14">
    <source>
        <dbReference type="ARBA" id="ARBA00023136"/>
    </source>
</evidence>
<dbReference type="SUPFAM" id="SSF57997">
    <property type="entry name" value="Tropomyosin"/>
    <property type="match status" value="1"/>
</dbReference>
<evidence type="ECO:0000256" key="18">
    <source>
        <dbReference type="ARBA" id="ARBA00068988"/>
    </source>
</evidence>
<evidence type="ECO:0000256" key="1">
    <source>
        <dbReference type="ARBA" id="ARBA00002660"/>
    </source>
</evidence>
<dbReference type="PANTHER" id="PTHR20544:SF1">
    <property type="entry name" value="CENTROSOMAL PROTEIN 135KDA"/>
    <property type="match status" value="1"/>
</dbReference>
<feature type="compositionally biased region" description="Low complexity" evidence="21">
    <location>
        <begin position="1924"/>
        <end position="1936"/>
    </location>
</feature>
<keyword evidence="24" id="KW-1185">Reference proteome</keyword>
<dbReference type="Gene3D" id="2.30.29.90">
    <property type="match status" value="1"/>
</dbReference>
<dbReference type="GO" id="GO:0090543">
    <property type="term" value="C:Flemming body"/>
    <property type="evidence" value="ECO:0007669"/>
    <property type="project" value="UniProtKB-SubCell"/>
</dbReference>
<dbReference type="GO" id="GO:0005814">
    <property type="term" value="C:centriole"/>
    <property type="evidence" value="ECO:0007669"/>
    <property type="project" value="UniProtKB-SubCell"/>
</dbReference>
<evidence type="ECO:0000256" key="5">
    <source>
        <dbReference type="ARBA" id="ARBA00004556"/>
    </source>
</evidence>
<evidence type="ECO:0000256" key="8">
    <source>
        <dbReference type="ARBA" id="ARBA00022475"/>
    </source>
</evidence>
<feature type="region of interest" description="Disordered" evidence="21">
    <location>
        <begin position="413"/>
        <end position="462"/>
    </location>
</feature>
<dbReference type="PANTHER" id="PTHR20544">
    <property type="entry name" value="CENTROSOMAL PROTEIN CEP135"/>
    <property type="match status" value="1"/>
</dbReference>
<keyword evidence="7" id="KW-0813">Transport</keyword>
<dbReference type="GO" id="GO:0006887">
    <property type="term" value="P:exocytosis"/>
    <property type="evidence" value="ECO:0007669"/>
    <property type="project" value="UniProtKB-KW"/>
</dbReference>
<dbReference type="CDD" id="cd22292">
    <property type="entry name" value="cc_Cep135_MBD"/>
    <property type="match status" value="1"/>
</dbReference>
<evidence type="ECO:0000256" key="17">
    <source>
        <dbReference type="ARBA" id="ARBA00061758"/>
    </source>
</evidence>
<evidence type="ECO:0000256" key="19">
    <source>
        <dbReference type="ARBA" id="ARBA00079611"/>
    </source>
</evidence>
<dbReference type="Pfam" id="PF15277">
    <property type="entry name" value="Sec3-PIP2_bind"/>
    <property type="match status" value="1"/>
</dbReference>
<feature type="compositionally biased region" description="Basic and acidic residues" evidence="21">
    <location>
        <begin position="413"/>
        <end position="426"/>
    </location>
</feature>
<dbReference type="GO" id="GO:0005886">
    <property type="term" value="C:plasma membrane"/>
    <property type="evidence" value="ECO:0007669"/>
    <property type="project" value="UniProtKB-SubCell"/>
</dbReference>
<evidence type="ECO:0000256" key="20">
    <source>
        <dbReference type="SAM" id="Coils"/>
    </source>
</evidence>
<keyword evidence="10" id="KW-0963">Cytoplasm</keyword>
<keyword evidence="15" id="KW-0206">Cytoskeleton</keyword>
<comment type="similarity">
    <text evidence="16">Belongs to the CEP135/TSGA10 family.</text>
</comment>
<evidence type="ECO:0000256" key="9">
    <source>
        <dbReference type="ARBA" id="ARBA00022483"/>
    </source>
</evidence>
<sequence length="1963" mass="225275">MLTLPLSHDRSGWESGTSTMTAIKHALQRDIFTPNDERLLGIVNVCKAGKKKKNCFLCATVSTERPVQVKVVKVKKSDKGDFYKRQQTWELRDLTEVDAKDASKENPEFDLHFEKVYRWLASSTAEKNSFISCIWKLNQRYLRKKVEFVNVSSQLLEESVPSGESQSVAGGDEDALDDYQELSTREEQDIEGMMEMCEYAISNAEAFAEQLSRELQVLDGVNILMQLLDEALGEVDTIEGKLSSYEEMLQSVKEQMDQISQSNRLIQISNTNNVKLLDEIQFLVVGKRISILILLNGVVHSSHDKLMAVTQQQLLFAELRDTFARRLTNHLNNVFVHQGHDQSSTLVQHTAEMSLPKHSPLHRDLLRYAKLMEWLKNTHREKLYEREIKDFFEVAKVKMAGTSKEAKGKFATLPRKESALKQETESLHGSSGKLTGSTSSLNKLTVQGSNSRRSQSSSLLDMGNMSASDLDVADRTKFDKIFEQVLSELEPLCLAEQDFISKFFKLQQHPIVTPPLAQPETEEVDGSTPSKMPPQAEHRHSMSSEKDIVRLMMNKIFQSIETELNSLIALGDKIDSFNSLYMLVKMSHHVWTAENVDPASYLSTTLGNVLVTVKRNFDKCISGQIRQMEEVKISKKSKVGILLFVTAFEEFAELAETIFRNAERRGDLDKAYVKLIRAVFMNVEKVANESQKTPRDVVMMENFHHIFSTLSRLKISCLDAERREAKHKYTDHLQSYVINSLGQPLEKLNHFFEGVEARVAQGVREEEVSYQLAFNKQELRKVIKEYPGKEVKKGLDNLYKKVDKHLCEEESLLQYKHFEDLIGRCYPGSGITMDFTIQDMLEYFSSIAQCQSVTVLYILWSVPTPPSAFCTGNAGSQNKASPDTPQRVSHFHEPHQIAAMNSAERKFVNLRKRLDQLGYRHPLGIESLPLVEKLFSDLIHTTESLRNAKLSAGKTEKESRNVDALLEPYRAENARVVRENNELHLELLKLKEEKDRSSRELKAHIRKLDHETSDLKFLNNQYVHKVRCLEKDSKAKAERIQQLQEKNMQAVVQTPGGKKRSIPFRRQRMQIDELIPSSSTSAYPVSQPDDPYIADLLQLADGRIHELQEELTKVKLDLENAQELIKHLNTQVEERDKEVERMNRALHGGRPYDEANRTLDQKVAGLQQKKKDASTEVANLSLKNLELCEELTHIDDLAKRLEMDKDHVLETAEMELQETKEQSEGDFEKDRLRDQLVELKEQNEKMEGLVNFLEEEKIRLQDKMEKMMAADKSLVLELEAIRAKHGICGRERSPSRLDAFVKSLEEERDHYRHEAERYKRARGAGGNDSSPVRSPSRGRSPSKGRERDELRAALLDFEKHMEDIQNNVKALSSEKDHFKTLFKQAQEDLKRARDSDMTADLRKLKEEIKQADIRIQQMAAERDTLMERLEVAQTSALADRQGEERRIFDLENAVKSLERERRDLQSQVCLLKENKAAVEEELKVRCSALEQMEQSLSDTQHRLSVKMNELHAAREQIEKLEETIGELSQKSSKHKEEAAVLQKSISALDREKDALQDEVDLKTEKLDQTLKDVRVTVTNMDNSLAQLQGALNSREREITSLRRQLDACQEELAGLRRDKEITIRENRRLQDDLATMTRENQAVHVEMEEALHERDELKLRVHSYISEEQENRDLLERFRMAHSGVEEREQKLQQAEGLNNSIRMELLSSDSERRNLRDIVSHQGREIQQVRDRMEYATETSRNVMTGPFTLLFPKHVQALQAYEAQVSSLVRGMSRLEEELHKAQEEKATLVADLASVRELCVTGELEDVQSEAEVLKKQLASERLTVRNLETLLSTNRHKEFQTHLTASEKESELKVLRDRLTLADSKTAEHAREVSQLRGKVSQLQTEMDVLKRQLITERFERERAVQEMRRQGVSFSSLQSSSSLEISSGSHHTSPERPILRAVNRSTDKSADKSVSFKD</sequence>
<accession>A0A5J5DAD6</accession>
<reference evidence="23 24" key="1">
    <citation type="submission" date="2019-08" db="EMBL/GenBank/DDBJ databases">
        <title>A chromosome-level genome assembly, high-density linkage maps, and genome scans reveal the genomic architecture of hybrid incompatibilities underlying speciation via character displacement in darters (Percidae: Etheostominae).</title>
        <authorList>
            <person name="Moran R.L."/>
            <person name="Catchen J.M."/>
            <person name="Fuller R.C."/>
        </authorList>
    </citation>
    <scope>NUCLEOTIDE SEQUENCE [LARGE SCALE GENOMIC DNA]</scope>
    <source>
        <strain evidence="23">EspeVRDwgs_2016</strain>
        <tissue evidence="23">Muscle</tissue>
    </source>
</reference>
<feature type="region of interest" description="Disordered" evidence="21">
    <location>
        <begin position="1311"/>
        <end position="1347"/>
    </location>
</feature>
<comment type="subcellular location">
    <subcellularLocation>
        <location evidence="3">Cell membrane</location>
    </subcellularLocation>
    <subcellularLocation>
        <location evidence="2">Cytoplasm</location>
        <location evidence="2">Cytoskeleton</location>
        <location evidence="2">Microtubule organizing center</location>
        <location evidence="2">Centrosome</location>
        <location evidence="2">Centriole</location>
    </subcellularLocation>
    <subcellularLocation>
        <location evidence="5">Cytoplasm</location>
        <location evidence="5">Perinuclear region</location>
    </subcellularLocation>
    <subcellularLocation>
        <location evidence="4">Midbody</location>
        <location evidence="4">Midbody ring</location>
    </subcellularLocation>
</comment>
<comment type="function">
    <text evidence="1">Component of the exocyst complex involved in the docking of exocytic vesicles with fusion sites on the plasma membrane.</text>
</comment>
<feature type="coiled-coil region" evidence="20">
    <location>
        <begin position="1760"/>
        <end position="1834"/>
    </location>
</feature>
<dbReference type="Pfam" id="PF09763">
    <property type="entry name" value="Sec3_CC"/>
    <property type="match status" value="1"/>
</dbReference>
<feature type="compositionally biased region" description="Low complexity" evidence="21">
    <location>
        <begin position="1329"/>
        <end position="1341"/>
    </location>
</feature>
<evidence type="ECO:0000256" key="12">
    <source>
        <dbReference type="ARBA" id="ARBA00022927"/>
    </source>
</evidence>
<evidence type="ECO:0000313" key="24">
    <source>
        <dbReference type="Proteomes" id="UP000327493"/>
    </source>
</evidence>
<feature type="coiled-coil region" evidence="20">
    <location>
        <begin position="1097"/>
        <end position="1183"/>
    </location>
</feature>
<dbReference type="FunFam" id="2.30.29.90:FF:000001">
    <property type="entry name" value="exocyst complex component 1 isoform X1"/>
    <property type="match status" value="1"/>
</dbReference>
<dbReference type="GO" id="GO:0000145">
    <property type="term" value="C:exocyst"/>
    <property type="evidence" value="ECO:0007669"/>
    <property type="project" value="InterPro"/>
</dbReference>
<dbReference type="Gene3D" id="1.10.287.2610">
    <property type="match status" value="1"/>
</dbReference>
<evidence type="ECO:0000256" key="6">
    <source>
        <dbReference type="ARBA" id="ARBA00006518"/>
    </source>
</evidence>
<evidence type="ECO:0000256" key="4">
    <source>
        <dbReference type="ARBA" id="ARBA00004476"/>
    </source>
</evidence>
<keyword evidence="11" id="KW-0597">Phosphoprotein</keyword>
<dbReference type="GO" id="GO:0048471">
    <property type="term" value="C:perinuclear region of cytoplasm"/>
    <property type="evidence" value="ECO:0007669"/>
    <property type="project" value="UniProtKB-SubCell"/>
</dbReference>
<dbReference type="InterPro" id="IPR019160">
    <property type="entry name" value="Sec3_CC"/>
</dbReference>
<comment type="caution">
    <text evidence="23">The sequence shown here is derived from an EMBL/GenBank/DDBJ whole genome shotgun (WGS) entry which is preliminary data.</text>
</comment>
<dbReference type="InterPro" id="IPR028258">
    <property type="entry name" value="Sec3-PIP2_bind"/>
</dbReference>
<keyword evidence="9" id="KW-0268">Exocytosis</keyword>
<evidence type="ECO:0000256" key="2">
    <source>
        <dbReference type="ARBA" id="ARBA00004114"/>
    </source>
</evidence>
<dbReference type="InterPro" id="IPR051877">
    <property type="entry name" value="Centriole_BasalBody_StrucProt"/>
</dbReference>
<feature type="compositionally biased region" description="Low complexity" evidence="21">
    <location>
        <begin position="427"/>
        <end position="441"/>
    </location>
</feature>
<feature type="coiled-coil region" evidence="20">
    <location>
        <begin position="1347"/>
        <end position="1705"/>
    </location>
</feature>
<feature type="region of interest" description="Disordered" evidence="21">
    <location>
        <begin position="1924"/>
        <end position="1963"/>
    </location>
</feature>
<feature type="coiled-coil region" evidence="20">
    <location>
        <begin position="1229"/>
        <end position="1270"/>
    </location>
</feature>
<gene>
    <name evidence="23" type="ORF">FQN60_013175</name>
</gene>
<evidence type="ECO:0000256" key="3">
    <source>
        <dbReference type="ARBA" id="ARBA00004236"/>
    </source>
</evidence>
<evidence type="ECO:0000256" key="11">
    <source>
        <dbReference type="ARBA" id="ARBA00022553"/>
    </source>
</evidence>
<dbReference type="SMART" id="SM01313">
    <property type="entry name" value="Sec3-PIP2_bind"/>
    <property type="match status" value="1"/>
</dbReference>
<comment type="similarity">
    <text evidence="6">Belongs to the SEC3 family.</text>
</comment>
<dbReference type="Proteomes" id="UP000327493">
    <property type="component" value="Chromosome 9"/>
</dbReference>
<evidence type="ECO:0000256" key="21">
    <source>
        <dbReference type="SAM" id="MobiDB-lite"/>
    </source>
</evidence>
<feature type="coiled-coil region" evidence="20">
    <location>
        <begin position="228"/>
        <end position="262"/>
    </location>
</feature>
<evidence type="ECO:0000259" key="22">
    <source>
        <dbReference type="SMART" id="SM01313"/>
    </source>
</evidence>
<keyword evidence="14" id="KW-0472">Membrane</keyword>
<protein>
    <recommendedName>
        <fullName evidence="18">Exocyst complex component 1</fullName>
    </recommendedName>
    <alternativeName>
        <fullName evidence="19">Exocyst complex component Sec3</fullName>
    </alternativeName>
</protein>
<keyword evidence="13 20" id="KW-0175">Coiled coil</keyword>
<dbReference type="CDD" id="cd14683">
    <property type="entry name" value="PH-EXOC1"/>
    <property type="match status" value="1"/>
</dbReference>
<proteinExistence type="inferred from homology"/>
<feature type="domain" description="Exocyst complex component Sec3 PIP2-binding N-terminal" evidence="22">
    <location>
        <begin position="50"/>
        <end position="141"/>
    </location>
</feature>
<evidence type="ECO:0000256" key="15">
    <source>
        <dbReference type="ARBA" id="ARBA00023212"/>
    </source>
</evidence>
<feature type="compositionally biased region" description="Low complexity" evidence="21">
    <location>
        <begin position="449"/>
        <end position="458"/>
    </location>
</feature>